<proteinExistence type="predicted"/>
<protein>
    <submittedName>
        <fullName evidence="2">Pimeloyl-ACP methyl ester carboxylesterase</fullName>
    </submittedName>
</protein>
<dbReference type="InterPro" id="IPR000073">
    <property type="entry name" value="AB_hydrolase_1"/>
</dbReference>
<dbReference type="Gene3D" id="3.40.50.1820">
    <property type="entry name" value="alpha/beta hydrolase"/>
    <property type="match status" value="1"/>
</dbReference>
<dbReference type="PANTHER" id="PTHR43194">
    <property type="entry name" value="HYDROLASE ALPHA/BETA FOLD FAMILY"/>
    <property type="match status" value="1"/>
</dbReference>
<evidence type="ECO:0000313" key="2">
    <source>
        <dbReference type="EMBL" id="MBG6134855.1"/>
    </source>
</evidence>
<reference evidence="2" key="1">
    <citation type="submission" date="2020-11" db="EMBL/GenBank/DDBJ databases">
        <title>Sequencing the genomes of 1000 actinobacteria strains.</title>
        <authorList>
            <person name="Klenk H.-P."/>
        </authorList>
    </citation>
    <scope>NUCLEOTIDE SEQUENCE</scope>
    <source>
        <strain evidence="2">DSM 45356</strain>
    </source>
</reference>
<dbReference type="PANTHER" id="PTHR43194:SF2">
    <property type="entry name" value="PEROXISOMAL MEMBRANE PROTEIN LPX1"/>
    <property type="match status" value="1"/>
</dbReference>
<dbReference type="RefSeq" id="WP_197002040.1">
    <property type="nucleotide sequence ID" value="NZ_BONS01000004.1"/>
</dbReference>
<dbReference type="GO" id="GO:0003824">
    <property type="term" value="F:catalytic activity"/>
    <property type="evidence" value="ECO:0007669"/>
    <property type="project" value="UniProtKB-ARBA"/>
</dbReference>
<organism evidence="2 3">
    <name type="scientific">Longispora fulva</name>
    <dbReference type="NCBI Taxonomy" id="619741"/>
    <lineage>
        <taxon>Bacteria</taxon>
        <taxon>Bacillati</taxon>
        <taxon>Actinomycetota</taxon>
        <taxon>Actinomycetes</taxon>
        <taxon>Micromonosporales</taxon>
        <taxon>Micromonosporaceae</taxon>
        <taxon>Longispora</taxon>
    </lineage>
</organism>
<dbReference type="EMBL" id="JADOUF010000001">
    <property type="protein sequence ID" value="MBG6134855.1"/>
    <property type="molecule type" value="Genomic_DNA"/>
</dbReference>
<dbReference type="SUPFAM" id="SSF53474">
    <property type="entry name" value="alpha/beta-Hydrolases"/>
    <property type="match status" value="1"/>
</dbReference>
<name>A0A8J7G869_9ACTN</name>
<feature type="domain" description="AB hydrolase-1" evidence="1">
    <location>
        <begin position="22"/>
        <end position="252"/>
    </location>
</feature>
<dbReference type="Proteomes" id="UP000622552">
    <property type="component" value="Unassembled WGS sequence"/>
</dbReference>
<accession>A0A8J7G869</accession>
<comment type="caution">
    <text evidence="2">The sequence shown here is derived from an EMBL/GenBank/DDBJ whole genome shotgun (WGS) entry which is preliminary data.</text>
</comment>
<gene>
    <name evidence="2" type="ORF">IW245_001049</name>
</gene>
<evidence type="ECO:0000313" key="3">
    <source>
        <dbReference type="Proteomes" id="UP000622552"/>
    </source>
</evidence>
<sequence>MTSRARVRQGELAYERAGSGRPVVLLHAGVLDRSQWDVEFAVLAGGHDVVRLDARSHGESSTRPAGEFTSTEDLAGLLDHLGLDRVTLVGLSLGARTAIDFALRAQERVAAMLLVGPGYSGMEFSDPYVLACLAEIDRAVAARDAGALLEALLRVWVDGPHRAPEQVGVEVRARCAAMARGTLLRHAGSAGTVVEVGAGGRFGELAMPVDVVVGDLDSTDILRAAERLRGEAADARLVTVPGAGHMVNLDRPEAFGAALESFLARTA</sequence>
<keyword evidence="3" id="KW-1185">Reference proteome</keyword>
<dbReference type="InterPro" id="IPR029058">
    <property type="entry name" value="AB_hydrolase_fold"/>
</dbReference>
<dbReference type="InterPro" id="IPR050228">
    <property type="entry name" value="Carboxylesterase_BioH"/>
</dbReference>
<dbReference type="Pfam" id="PF00561">
    <property type="entry name" value="Abhydrolase_1"/>
    <property type="match status" value="1"/>
</dbReference>
<evidence type="ECO:0000259" key="1">
    <source>
        <dbReference type="Pfam" id="PF00561"/>
    </source>
</evidence>
<dbReference type="AlphaFoldDB" id="A0A8J7G869"/>